<accession>A0ABW7N3Y4</accession>
<dbReference type="InterPro" id="IPR004433">
    <property type="entry name" value="MenaQ_synth_MenD"/>
</dbReference>
<dbReference type="EMBL" id="JBIPKE010000011">
    <property type="protein sequence ID" value="MFH6982315.1"/>
    <property type="molecule type" value="Genomic_DNA"/>
</dbReference>
<evidence type="ECO:0000256" key="2">
    <source>
        <dbReference type="ARBA" id="ARBA00022723"/>
    </source>
</evidence>
<dbReference type="SUPFAM" id="SSF52518">
    <property type="entry name" value="Thiamin diphosphate-binding fold (THDP-binding)"/>
    <property type="match status" value="2"/>
</dbReference>
<comment type="function">
    <text evidence="6">Catalyzes the thiamine diphosphate-dependent decarboxylation of 2-oxoglutarate and the subsequent addition of the resulting succinic semialdehyde-thiamine pyrophosphate anion to isochorismate to yield 2-succinyl-5-enolpyruvyl-6-hydroxy-3-cyclohexene-1-carboxylate (SEPHCHC).</text>
</comment>
<comment type="catalytic activity">
    <reaction evidence="6">
        <text>isochorismate + 2-oxoglutarate + H(+) = 5-enolpyruvoyl-6-hydroxy-2-succinyl-cyclohex-3-ene-1-carboxylate + CO2</text>
        <dbReference type="Rhea" id="RHEA:25593"/>
        <dbReference type="ChEBI" id="CHEBI:15378"/>
        <dbReference type="ChEBI" id="CHEBI:16526"/>
        <dbReference type="ChEBI" id="CHEBI:16810"/>
        <dbReference type="ChEBI" id="CHEBI:29780"/>
        <dbReference type="ChEBI" id="CHEBI:58818"/>
        <dbReference type="EC" id="2.2.1.9"/>
    </reaction>
</comment>
<dbReference type="Pfam" id="PF16582">
    <property type="entry name" value="TPP_enzyme_M_2"/>
    <property type="match status" value="1"/>
</dbReference>
<reference evidence="9 10" key="1">
    <citation type="journal article" date="2013" name="Int. J. Syst. Evol. Microbiol.">
        <title>Marinoscillum luteum sp. nov., isolated from marine sediment.</title>
        <authorList>
            <person name="Cha I.T."/>
            <person name="Park S.J."/>
            <person name="Kim S.J."/>
            <person name="Kim J.G."/>
            <person name="Jung M.Y."/>
            <person name="Shin K.S."/>
            <person name="Kwon K.K."/>
            <person name="Yang S.H."/>
            <person name="Seo Y.S."/>
            <person name="Rhee S.K."/>
        </authorList>
    </citation>
    <scope>NUCLEOTIDE SEQUENCE [LARGE SCALE GENOMIC DNA]</scope>
    <source>
        <strain evidence="9 10">KCTC 23939</strain>
    </source>
</reference>
<dbReference type="InterPro" id="IPR012001">
    <property type="entry name" value="Thiamin_PyroP_enz_TPP-bd_dom"/>
</dbReference>
<dbReference type="PIRSF" id="PIRSF004983">
    <property type="entry name" value="MenD"/>
    <property type="match status" value="1"/>
</dbReference>
<dbReference type="Gene3D" id="3.40.50.970">
    <property type="match status" value="2"/>
</dbReference>
<evidence type="ECO:0000259" key="7">
    <source>
        <dbReference type="Pfam" id="PF02776"/>
    </source>
</evidence>
<comment type="similarity">
    <text evidence="6">Belongs to the TPP enzyme family. MenD subfamily.</text>
</comment>
<dbReference type="InterPro" id="IPR032264">
    <property type="entry name" value="MenD_middle"/>
</dbReference>
<gene>
    <name evidence="6 9" type="primary">menD</name>
    <name evidence="9" type="ORF">ACHKAR_02640</name>
</gene>
<evidence type="ECO:0000256" key="1">
    <source>
        <dbReference type="ARBA" id="ARBA00022679"/>
    </source>
</evidence>
<evidence type="ECO:0000256" key="5">
    <source>
        <dbReference type="ARBA" id="ARBA00023211"/>
    </source>
</evidence>
<comment type="pathway">
    <text evidence="6">Quinol/quinone metabolism; 1,4-dihydroxy-2-naphthoate biosynthesis; 1,4-dihydroxy-2-naphthoate from chorismate: step 2/7.</text>
</comment>
<dbReference type="GO" id="GO:0070204">
    <property type="term" value="F:2-succinyl-5-enolpyruvyl-6-hydroxy-3-cyclohexene-1-carboxylic-acid synthase activity"/>
    <property type="evidence" value="ECO:0007669"/>
    <property type="project" value="UniProtKB-EC"/>
</dbReference>
<dbReference type="RefSeq" id="WP_395416058.1">
    <property type="nucleotide sequence ID" value="NZ_JBIPKE010000011.1"/>
</dbReference>
<comment type="cofactor">
    <cofactor evidence="6">
        <name>thiamine diphosphate</name>
        <dbReference type="ChEBI" id="CHEBI:58937"/>
    </cofactor>
    <text evidence="6">Binds 1 thiamine pyrophosphate per subunit.</text>
</comment>
<feature type="domain" description="Thiamine pyrophosphate enzyme N-terminal TPP-binding" evidence="7">
    <location>
        <begin position="11"/>
        <end position="117"/>
    </location>
</feature>
<evidence type="ECO:0000256" key="6">
    <source>
        <dbReference type="HAMAP-Rule" id="MF_01659"/>
    </source>
</evidence>
<evidence type="ECO:0000313" key="9">
    <source>
        <dbReference type="EMBL" id="MFH6982315.1"/>
    </source>
</evidence>
<protein>
    <recommendedName>
        <fullName evidence="6">2-succinyl-5-enolpyruvyl-6-hydroxy-3-cyclohexene-1-carboxylate synthase</fullName>
        <shortName evidence="6">SEPHCHC synthase</shortName>
        <ecNumber evidence="6">2.2.1.9</ecNumber>
    </recommendedName>
    <alternativeName>
        <fullName evidence="6">Menaquinone biosynthesis protein MenD</fullName>
    </alternativeName>
</protein>
<dbReference type="Gene3D" id="3.40.50.1220">
    <property type="entry name" value="TPP-binding domain"/>
    <property type="match status" value="1"/>
</dbReference>
<proteinExistence type="inferred from homology"/>
<comment type="cofactor">
    <cofactor evidence="6">
        <name>Mg(2+)</name>
        <dbReference type="ChEBI" id="CHEBI:18420"/>
    </cofactor>
    <cofactor evidence="6">
        <name>Mn(2+)</name>
        <dbReference type="ChEBI" id="CHEBI:29035"/>
    </cofactor>
</comment>
<feature type="domain" description="Menaquinone biosynthesis protein MenD middle" evidence="8">
    <location>
        <begin position="239"/>
        <end position="394"/>
    </location>
</feature>
<keyword evidence="6" id="KW-0474">Menaquinone biosynthesis</keyword>
<dbReference type="PANTHER" id="PTHR42916:SF1">
    <property type="entry name" value="PROTEIN PHYLLO, CHLOROPLASTIC"/>
    <property type="match status" value="1"/>
</dbReference>
<evidence type="ECO:0000256" key="4">
    <source>
        <dbReference type="ARBA" id="ARBA00023052"/>
    </source>
</evidence>
<evidence type="ECO:0000256" key="3">
    <source>
        <dbReference type="ARBA" id="ARBA00022842"/>
    </source>
</evidence>
<comment type="subunit">
    <text evidence="6">Homodimer.</text>
</comment>
<name>A0ABW7N3Y4_9BACT</name>
<dbReference type="Pfam" id="PF02776">
    <property type="entry name" value="TPP_enzyme_N"/>
    <property type="match status" value="1"/>
</dbReference>
<sequence length="564" mass="62902">MISQTVFDTSRILSLKGVTHVVLSPGSRNAPLTISFSRNPDIKIYNIVDERSAGFIALGMAQKLRQPVVLCCTSGTSLLNYAPAIAEAWYQQIPLIVISADRPPEWQGQRDGQTIHQVGALANFVKETFELPAQTEHEDLAWEYSRKLNEAVNLSTQLPQGPVHINIPFREPFYPQPNDQLTFSDHPWVISPHYSELSPDFSSLAEAWQHFDKRLIVPGQQPLTPELNEALGRLTGEAVVVGDVISNISGQAAIRHHDLFLASVEGKLAESLQPDLLVTFGRSVISKNLKIFLRKNPPKEHWHIDEAMVSADPFQSMSKLIQAKPERFLAAMADSKGDLSDFSFQIRKNFAQNWAVEDSKGERRLTESFENMKFSEFSAFAKVIKLLPDSTDLHVANSMPVRYVNFIQGLPKGTEVFANRGTSGIDGTNGTAVGGSLVSNRLTVLLTGDLSFFYDRNAFFHHYDLRQLVLIVFNNGGGGIFRLIPGPSALPELQQHFETRHTHSARFTAMEYGFDYYQAKDAAGVEKAMKSIVKKGKTPRLLEIFTDPETNNEVFAQVKKAFTS</sequence>
<dbReference type="CDD" id="cd07037">
    <property type="entry name" value="TPP_PYR_MenD"/>
    <property type="match status" value="1"/>
</dbReference>
<dbReference type="HAMAP" id="MF_01659">
    <property type="entry name" value="MenD"/>
    <property type="match status" value="1"/>
</dbReference>
<keyword evidence="1 6" id="KW-0808">Transferase</keyword>
<comment type="caution">
    <text evidence="9">The sequence shown here is derived from an EMBL/GenBank/DDBJ whole genome shotgun (WGS) entry which is preliminary data.</text>
</comment>
<dbReference type="EC" id="2.2.1.9" evidence="6"/>
<keyword evidence="2 6" id="KW-0479">Metal-binding</keyword>
<dbReference type="PANTHER" id="PTHR42916">
    <property type="entry name" value="2-SUCCINYL-5-ENOLPYRUVYL-6-HYDROXY-3-CYCLOHEXENE-1-CARBOXYLATE SYNTHASE"/>
    <property type="match status" value="1"/>
</dbReference>
<organism evidence="9 10">
    <name type="scientific">Marinoscillum luteum</name>
    <dbReference type="NCBI Taxonomy" id="861051"/>
    <lineage>
        <taxon>Bacteria</taxon>
        <taxon>Pseudomonadati</taxon>
        <taxon>Bacteroidota</taxon>
        <taxon>Cytophagia</taxon>
        <taxon>Cytophagales</taxon>
        <taxon>Reichenbachiellaceae</taxon>
        <taxon>Marinoscillum</taxon>
    </lineage>
</organism>
<keyword evidence="5 6" id="KW-0464">Manganese</keyword>
<evidence type="ECO:0000313" key="10">
    <source>
        <dbReference type="Proteomes" id="UP001610063"/>
    </source>
</evidence>
<keyword evidence="3 6" id="KW-0460">Magnesium</keyword>
<comment type="pathway">
    <text evidence="6">Quinol/quinone metabolism; menaquinone biosynthesis.</text>
</comment>
<keyword evidence="10" id="KW-1185">Reference proteome</keyword>
<dbReference type="Proteomes" id="UP001610063">
    <property type="component" value="Unassembled WGS sequence"/>
</dbReference>
<dbReference type="InterPro" id="IPR029061">
    <property type="entry name" value="THDP-binding"/>
</dbReference>
<dbReference type="CDD" id="cd02009">
    <property type="entry name" value="TPP_SHCHC_synthase"/>
    <property type="match status" value="1"/>
</dbReference>
<evidence type="ECO:0000259" key="8">
    <source>
        <dbReference type="Pfam" id="PF16582"/>
    </source>
</evidence>
<dbReference type="NCBIfam" id="TIGR00173">
    <property type="entry name" value="menD"/>
    <property type="match status" value="1"/>
</dbReference>
<keyword evidence="4 6" id="KW-0786">Thiamine pyrophosphate</keyword>